<dbReference type="Proteomes" id="UP001178507">
    <property type="component" value="Unassembled WGS sequence"/>
</dbReference>
<feature type="chain" id="PRO_5041459250" evidence="1">
    <location>
        <begin position="24"/>
        <end position="386"/>
    </location>
</feature>
<evidence type="ECO:0000313" key="2">
    <source>
        <dbReference type="EMBL" id="CAJ1393423.1"/>
    </source>
</evidence>
<feature type="non-terminal residue" evidence="2">
    <location>
        <position position="386"/>
    </location>
</feature>
<keyword evidence="1" id="KW-0732">Signal</keyword>
<gene>
    <name evidence="2" type="ORF">EVOR1521_LOCUS18297</name>
</gene>
<evidence type="ECO:0000256" key="1">
    <source>
        <dbReference type="SAM" id="SignalP"/>
    </source>
</evidence>
<keyword evidence="3" id="KW-1185">Reference proteome</keyword>
<name>A0AA36ISY8_9DINO</name>
<proteinExistence type="predicted"/>
<dbReference type="EMBL" id="CAUJNA010002557">
    <property type="protein sequence ID" value="CAJ1393423.1"/>
    <property type="molecule type" value="Genomic_DNA"/>
</dbReference>
<dbReference type="AlphaFoldDB" id="A0AA36ISY8"/>
<accession>A0AA36ISY8</accession>
<protein>
    <submittedName>
        <fullName evidence="2">Uncharacterized protein</fullName>
    </submittedName>
</protein>
<feature type="signal peptide" evidence="1">
    <location>
        <begin position="1"/>
        <end position="23"/>
    </location>
</feature>
<comment type="caution">
    <text evidence="2">The sequence shown here is derived from an EMBL/GenBank/DDBJ whole genome shotgun (WGS) entry which is preliminary data.</text>
</comment>
<evidence type="ECO:0000313" key="3">
    <source>
        <dbReference type="Proteomes" id="UP001178507"/>
    </source>
</evidence>
<reference evidence="2" key="1">
    <citation type="submission" date="2023-08" db="EMBL/GenBank/DDBJ databases">
        <authorList>
            <person name="Chen Y."/>
            <person name="Shah S."/>
            <person name="Dougan E. K."/>
            <person name="Thang M."/>
            <person name="Chan C."/>
        </authorList>
    </citation>
    <scope>NUCLEOTIDE SEQUENCE</scope>
</reference>
<sequence length="386" mass="41719">MAMARTQLFSGTLFPFAFDLQLAGLITDGAWSTMATLPEECRPKKDLIFSTSNGNNDLRIDVRSRGTVEYGGSGQRDNNWQSLTGIIFTTKADDQQSISLHEGWTIYGGDWTPPVWSVVEGMCVLEGMIKRDTGGQALATLPVDCWPMSQLLFNARDAERTSRVDITPEGILIAGRQSARWISLSGIAFPQSPGGIRMLPLRSNWVRYDDDGTYGYPTFTVRNGICVVDAMLKDGSWASTLAQLPSNCRPSKSLIFAANNHDGAARVDVQVPGAVKHIRGSANHGWVSLSNIIFAPGSLGHIALPLVSPWVGYGGSFGTPDYTVRNGVCSVEGMIKGGNWGHLATLPEDCRPSGRLVFAVSNDDNPARVDVLTNGEIRYAGGAKNH</sequence>
<organism evidence="2 3">
    <name type="scientific">Effrenium voratum</name>
    <dbReference type="NCBI Taxonomy" id="2562239"/>
    <lineage>
        <taxon>Eukaryota</taxon>
        <taxon>Sar</taxon>
        <taxon>Alveolata</taxon>
        <taxon>Dinophyceae</taxon>
        <taxon>Suessiales</taxon>
        <taxon>Symbiodiniaceae</taxon>
        <taxon>Effrenium</taxon>
    </lineage>
</organism>